<dbReference type="Proteomes" id="UP000320791">
    <property type="component" value="Unassembled WGS sequence"/>
</dbReference>
<evidence type="ECO:0000313" key="4">
    <source>
        <dbReference type="Proteomes" id="UP000320791"/>
    </source>
</evidence>
<dbReference type="InterPro" id="IPR050272">
    <property type="entry name" value="Isochorismatase-like_hydrls"/>
</dbReference>
<evidence type="ECO:0000259" key="2">
    <source>
        <dbReference type="Pfam" id="PF00857"/>
    </source>
</evidence>
<dbReference type="InterPro" id="IPR000868">
    <property type="entry name" value="Isochorismatase-like_dom"/>
</dbReference>
<name>A0A5C5UF36_9CORY</name>
<protein>
    <submittedName>
        <fullName evidence="3">Isochorismatase family protein</fullName>
    </submittedName>
</protein>
<dbReference type="EMBL" id="VOHM01000019">
    <property type="protein sequence ID" value="TWT24142.1"/>
    <property type="molecule type" value="Genomic_DNA"/>
</dbReference>
<organism evidence="3 4">
    <name type="scientific">Corynebacterium canis</name>
    <dbReference type="NCBI Taxonomy" id="679663"/>
    <lineage>
        <taxon>Bacteria</taxon>
        <taxon>Bacillati</taxon>
        <taxon>Actinomycetota</taxon>
        <taxon>Actinomycetes</taxon>
        <taxon>Mycobacteriales</taxon>
        <taxon>Corynebacteriaceae</taxon>
        <taxon>Corynebacterium</taxon>
    </lineage>
</organism>
<reference evidence="3 4" key="1">
    <citation type="submission" date="2019-08" db="EMBL/GenBank/DDBJ databases">
        <authorList>
            <person name="Lei W."/>
        </authorList>
    </citation>
    <scope>NUCLEOTIDE SEQUENCE [LARGE SCALE GENOMIC DNA]</scope>
    <source>
        <strain evidence="3 4">CCUG 58627</strain>
    </source>
</reference>
<proteinExistence type="predicted"/>
<comment type="caution">
    <text evidence="3">The sequence shown here is derived from an EMBL/GenBank/DDBJ whole genome shotgun (WGS) entry which is preliminary data.</text>
</comment>
<feature type="domain" description="Isochorismatase-like" evidence="2">
    <location>
        <begin position="3"/>
        <end position="142"/>
    </location>
</feature>
<evidence type="ECO:0000313" key="3">
    <source>
        <dbReference type="EMBL" id="TWT24142.1"/>
    </source>
</evidence>
<dbReference type="SUPFAM" id="SSF52499">
    <property type="entry name" value="Isochorismatase-like hydrolases"/>
    <property type="match status" value="1"/>
</dbReference>
<dbReference type="InterPro" id="IPR036380">
    <property type="entry name" value="Isochorismatase-like_sf"/>
</dbReference>
<keyword evidence="4" id="KW-1185">Reference proteome</keyword>
<dbReference type="PANTHER" id="PTHR43540:SF6">
    <property type="entry name" value="ISOCHORISMATASE-LIKE DOMAIN-CONTAINING PROTEIN"/>
    <property type="match status" value="1"/>
</dbReference>
<dbReference type="GO" id="GO:0016787">
    <property type="term" value="F:hydrolase activity"/>
    <property type="evidence" value="ECO:0007669"/>
    <property type="project" value="UniProtKB-KW"/>
</dbReference>
<dbReference type="RefSeq" id="WP_146324753.1">
    <property type="nucleotide sequence ID" value="NZ_BAABLR010000022.1"/>
</dbReference>
<dbReference type="OrthoDB" id="9794942at2"/>
<evidence type="ECO:0000256" key="1">
    <source>
        <dbReference type="ARBA" id="ARBA00022801"/>
    </source>
</evidence>
<gene>
    <name evidence="3" type="ORF">FRX94_08750</name>
</gene>
<dbReference type="Gene3D" id="3.40.50.850">
    <property type="entry name" value="Isochorismatase-like"/>
    <property type="match status" value="1"/>
</dbReference>
<dbReference type="AlphaFoldDB" id="A0A5C5UF36"/>
<accession>A0A5C5UF36</accession>
<dbReference type="Pfam" id="PF00857">
    <property type="entry name" value="Isochorismatase"/>
    <property type="match status" value="1"/>
</dbReference>
<sequence length="182" mass="19734">MSTALLVIDVQDSFRKLPSWEYISDPDLAAKIAKLVDHARMKKHFVVWVLHADLGTKGPFDPAGGLVQLQPGLVPAGGEPVITKTSHNAFTTTNLQQMLTFRGIDTIQVVGIRTEQCVETTARLASDLGYEVEFIRDATATHPISVRGQEEPIPAAEVIDRTCAVLSGRFAKIVTIADVLAS</sequence>
<keyword evidence="1" id="KW-0378">Hydrolase</keyword>
<dbReference type="PANTHER" id="PTHR43540">
    <property type="entry name" value="PEROXYUREIDOACRYLATE/UREIDOACRYLATE AMIDOHYDROLASE-RELATED"/>
    <property type="match status" value="1"/>
</dbReference>